<organism evidence="1 2">
    <name type="scientific">Tumidithrix elongata BACA0141</name>
    <dbReference type="NCBI Taxonomy" id="2716417"/>
    <lineage>
        <taxon>Bacteria</taxon>
        <taxon>Bacillati</taxon>
        <taxon>Cyanobacteriota</taxon>
        <taxon>Cyanophyceae</taxon>
        <taxon>Pseudanabaenales</taxon>
        <taxon>Pseudanabaenaceae</taxon>
        <taxon>Tumidithrix</taxon>
        <taxon>Tumidithrix elongata</taxon>
    </lineage>
</organism>
<proteinExistence type="predicted"/>
<comment type="caution">
    <text evidence="1">The sequence shown here is derived from an EMBL/GenBank/DDBJ whole genome shotgun (WGS) entry which is preliminary data.</text>
</comment>
<dbReference type="EMBL" id="JAZBJZ010000142">
    <property type="protein sequence ID" value="MEE3719546.1"/>
    <property type="molecule type" value="Genomic_DNA"/>
</dbReference>
<reference evidence="1" key="1">
    <citation type="submission" date="2024-01" db="EMBL/GenBank/DDBJ databases">
        <title>Bank of Algae and Cyanobacteria of the Azores (BACA) strain genomes.</title>
        <authorList>
            <person name="Luz R."/>
            <person name="Cordeiro R."/>
            <person name="Fonseca A."/>
            <person name="Goncalves V."/>
        </authorList>
    </citation>
    <scope>NUCLEOTIDE SEQUENCE</scope>
    <source>
        <strain evidence="1">BACA0141</strain>
    </source>
</reference>
<sequence>MATIAIFRLIDRYIGSSECFFLGDFNDQTLVEFYPKYCEFELEAELIQFMGRNIYERFAAAFFTASCTHQAKIIRGVLKRFPLNASSHCPETRTKELYTKLLGMAEMLDGLSHPEREQEGIFMSKNSVLRS</sequence>
<gene>
    <name evidence="1" type="ORF">V2H45_22645</name>
</gene>
<keyword evidence="2" id="KW-1185">Reference proteome</keyword>
<dbReference type="RefSeq" id="WP_330485982.1">
    <property type="nucleotide sequence ID" value="NZ_JAZBJZ010000142.1"/>
</dbReference>
<protein>
    <submittedName>
        <fullName evidence="1">Uncharacterized protein</fullName>
    </submittedName>
</protein>
<dbReference type="AlphaFoldDB" id="A0AAW9Q342"/>
<accession>A0AAW9Q342</accession>
<dbReference type="Proteomes" id="UP001333818">
    <property type="component" value="Unassembled WGS sequence"/>
</dbReference>
<evidence type="ECO:0000313" key="1">
    <source>
        <dbReference type="EMBL" id="MEE3719546.1"/>
    </source>
</evidence>
<name>A0AAW9Q342_9CYAN</name>
<evidence type="ECO:0000313" key="2">
    <source>
        <dbReference type="Proteomes" id="UP001333818"/>
    </source>
</evidence>